<proteinExistence type="predicted"/>
<geneLocation type="plasmid" evidence="1 2">
    <name>RPME01</name>
</geneLocation>
<name>A2SMY6_METPP</name>
<dbReference type="KEGG" id="mpt:Mpe_B0147"/>
<protein>
    <submittedName>
        <fullName evidence="1">Uncharacterized protein</fullName>
    </submittedName>
</protein>
<accession>A2SMY6</accession>
<gene>
    <name evidence="1" type="ordered locus">Mpe_B0147</name>
</gene>
<evidence type="ECO:0000313" key="1">
    <source>
        <dbReference type="EMBL" id="ABM96925.1"/>
    </source>
</evidence>
<keyword evidence="2" id="KW-1185">Reference proteome</keyword>
<evidence type="ECO:0000313" key="2">
    <source>
        <dbReference type="Proteomes" id="UP000000366"/>
    </source>
</evidence>
<dbReference type="EMBL" id="CP000556">
    <property type="protein sequence ID" value="ABM96925.1"/>
    <property type="molecule type" value="Genomic_DNA"/>
</dbReference>
<organism evidence="1 2">
    <name type="scientific">Methylibium petroleiphilum (strain ATCC BAA-1232 / LMG 22953 / PM1)</name>
    <dbReference type="NCBI Taxonomy" id="420662"/>
    <lineage>
        <taxon>Bacteria</taxon>
        <taxon>Pseudomonadati</taxon>
        <taxon>Pseudomonadota</taxon>
        <taxon>Betaproteobacteria</taxon>
        <taxon>Burkholderiales</taxon>
        <taxon>Sphaerotilaceae</taxon>
        <taxon>Methylibium</taxon>
    </lineage>
</organism>
<reference evidence="1 2" key="1">
    <citation type="journal article" date="2007" name="J. Bacteriol.">
        <title>Whole-genome analysis of the methyl tert-butyl ether-degrading beta-proteobacterium Methylibium petroleiphilum PM1.</title>
        <authorList>
            <person name="Kane S.R."/>
            <person name="Chakicherla A.Y."/>
            <person name="Chain P.S.G."/>
            <person name="Schmidt R."/>
            <person name="Shin M.W."/>
            <person name="Legler T.C."/>
            <person name="Scow K.M."/>
            <person name="Larimer F.W."/>
            <person name="Lucas S.M."/>
            <person name="Richardson P.M."/>
            <person name="Hristova K.R."/>
        </authorList>
    </citation>
    <scope>NUCLEOTIDE SEQUENCE [LARGE SCALE GENOMIC DNA]</scope>
    <source>
        <strain evidence="2">ATCC BAA-1232 / LMG 22953 / PM1</strain>
        <plasmid evidence="1 2">RPME01</plasmid>
    </source>
</reference>
<dbReference type="AlphaFoldDB" id="A2SMY6"/>
<sequence>MTSTTTEPLARALLLAVINCGHEIDSSRVLLHFDAKQEGHNALNQLSRRIEGVLQAQPAAAAPAIRWSPIETAPKDGSVILVDDNAGGGAPWAAAKWLAGEEWSGWIYEDDVMNDNQPLGPNPTRWLEGLDASVNVAKEQAPVRPPVSESPERLAELKAQLDLALQANADARRAGRAEALAILMGTSAEDFPEIYIGEHTVGEGDALSFHWREDALRTLLLLTGADPAGALIERVTDAWWSQEHMIDELRDRLRNGPRKINNLTEFFAEAKLLDLRASDLAPKLAARPEFAAEAAIARAAGTQEDRA</sequence>
<dbReference type="Proteomes" id="UP000000366">
    <property type="component" value="Plasmid RPME01"/>
</dbReference>
<keyword evidence="1" id="KW-0614">Plasmid</keyword>
<dbReference type="RefSeq" id="WP_011831540.1">
    <property type="nucleotide sequence ID" value="NC_008826.1"/>
</dbReference>
<dbReference type="HOGENOM" id="CLU_905564_0_0_4"/>